<feature type="signal peptide" evidence="1">
    <location>
        <begin position="1"/>
        <end position="20"/>
    </location>
</feature>
<evidence type="ECO:0000313" key="4">
    <source>
        <dbReference type="Proteomes" id="UP001300692"/>
    </source>
</evidence>
<keyword evidence="1" id="KW-0732">Signal</keyword>
<evidence type="ECO:0000259" key="2">
    <source>
        <dbReference type="Pfam" id="PF18962"/>
    </source>
</evidence>
<feature type="domain" description="Secretion system C-terminal sorting" evidence="2">
    <location>
        <begin position="62"/>
        <end position="128"/>
    </location>
</feature>
<gene>
    <name evidence="3" type="ORF">N7U62_21475</name>
</gene>
<dbReference type="EMBL" id="JAOYOD010000001">
    <property type="protein sequence ID" value="MCV9389251.1"/>
    <property type="molecule type" value="Genomic_DNA"/>
</dbReference>
<dbReference type="SUPFAM" id="SSF101546">
    <property type="entry name" value="ASF1-like"/>
    <property type="match status" value="1"/>
</dbReference>
<feature type="chain" id="PRO_5045803480" evidence="1">
    <location>
        <begin position="21"/>
        <end position="130"/>
    </location>
</feature>
<reference evidence="3 4" key="1">
    <citation type="submission" date="2022-10" db="EMBL/GenBank/DDBJ databases">
        <title>Comparative genomics and taxonomic characterization of three novel marine species of genus Reichenbachiella exhibiting antioxidant and polysaccharide degradation activities.</title>
        <authorList>
            <person name="Muhammad N."/>
            <person name="Lee Y.-J."/>
            <person name="Ko J."/>
            <person name="Kim S.-G."/>
        </authorList>
    </citation>
    <scope>NUCLEOTIDE SEQUENCE [LARGE SCALE GENOMIC DNA]</scope>
    <source>
        <strain evidence="3 4">ABR2-5</strain>
    </source>
</reference>
<dbReference type="InterPro" id="IPR036747">
    <property type="entry name" value="ASF1-like_sf"/>
</dbReference>
<dbReference type="RefSeq" id="WP_264140174.1">
    <property type="nucleotide sequence ID" value="NZ_JAOYOD010000001.1"/>
</dbReference>
<keyword evidence="4" id="KW-1185">Reference proteome</keyword>
<accession>A0ABT3D0A9</accession>
<evidence type="ECO:0000256" key="1">
    <source>
        <dbReference type="SAM" id="SignalP"/>
    </source>
</evidence>
<dbReference type="Proteomes" id="UP001300692">
    <property type="component" value="Unassembled WGS sequence"/>
</dbReference>
<sequence>MKKNYLLIALLFTLSFAPIAQDLVDDKENALDYSRKIENRLNYKESISPDKLDYHLEPLENGKFKLIFVNRPSDYVNIKIYDIIGNLVLTEEKKYMLNSEIEYNFNETNSKIYVVKVESGDENLTKKVNF</sequence>
<comment type="caution">
    <text evidence="3">The sequence shown here is derived from an EMBL/GenBank/DDBJ whole genome shotgun (WGS) entry which is preliminary data.</text>
</comment>
<dbReference type="Pfam" id="PF18962">
    <property type="entry name" value="Por_Secre_tail"/>
    <property type="match status" value="1"/>
</dbReference>
<organism evidence="3 4">
    <name type="scientific">Reichenbachiella ulvae</name>
    <dbReference type="NCBI Taxonomy" id="2980104"/>
    <lineage>
        <taxon>Bacteria</taxon>
        <taxon>Pseudomonadati</taxon>
        <taxon>Bacteroidota</taxon>
        <taxon>Cytophagia</taxon>
        <taxon>Cytophagales</taxon>
        <taxon>Reichenbachiellaceae</taxon>
        <taxon>Reichenbachiella</taxon>
    </lineage>
</organism>
<proteinExistence type="predicted"/>
<dbReference type="NCBIfam" id="TIGR04183">
    <property type="entry name" value="Por_Secre_tail"/>
    <property type="match status" value="1"/>
</dbReference>
<evidence type="ECO:0000313" key="3">
    <source>
        <dbReference type="EMBL" id="MCV9389251.1"/>
    </source>
</evidence>
<dbReference type="InterPro" id="IPR026444">
    <property type="entry name" value="Secre_tail"/>
</dbReference>
<name>A0ABT3D0A9_9BACT</name>
<protein>
    <submittedName>
        <fullName evidence="3">T9SS type A sorting domain-containing protein</fullName>
    </submittedName>
</protein>